<feature type="binding site" evidence="6">
    <location>
        <position position="233"/>
    </location>
    <ligand>
        <name>a purine D-ribonucleoside</name>
        <dbReference type="ChEBI" id="CHEBI:142355"/>
    </ligand>
</feature>
<comment type="caution">
    <text evidence="8">The sequence shown here is derived from an EMBL/GenBank/DDBJ whole genome shotgun (WGS) entry which is preliminary data.</text>
</comment>
<evidence type="ECO:0000313" key="9">
    <source>
        <dbReference type="Proteomes" id="UP000196531"/>
    </source>
</evidence>
<protein>
    <recommendedName>
        <fullName evidence="5">Purine nucleoside phosphorylase</fullName>
        <ecNumber evidence="5">2.4.2.1</ecNumber>
    </recommendedName>
    <alternativeName>
        <fullName evidence="5">Inosine-guanosine phosphorylase</fullName>
    </alternativeName>
</protein>
<comment type="similarity">
    <text evidence="2 5">Belongs to the PNP/MTAP phosphorylase family.</text>
</comment>
<proteinExistence type="inferred from homology"/>
<feature type="binding site" evidence="6">
    <location>
        <position position="191"/>
    </location>
    <ligand>
        <name>a purine D-ribonucleoside</name>
        <dbReference type="ChEBI" id="CHEBI:142355"/>
    </ligand>
</feature>
<feature type="domain" description="Nucleoside phosphorylase" evidence="7">
    <location>
        <begin position="21"/>
        <end position="268"/>
    </location>
</feature>
<evidence type="ECO:0000259" key="7">
    <source>
        <dbReference type="Pfam" id="PF01048"/>
    </source>
</evidence>
<dbReference type="InterPro" id="IPR035994">
    <property type="entry name" value="Nucleoside_phosphorylase_sf"/>
</dbReference>
<dbReference type="CDD" id="cd09009">
    <property type="entry name" value="PNP-EcPNPII_like"/>
    <property type="match status" value="1"/>
</dbReference>
<gene>
    <name evidence="8" type="ORF">A9Q84_08505</name>
</gene>
<dbReference type="GO" id="GO:0004731">
    <property type="term" value="F:purine-nucleoside phosphorylase activity"/>
    <property type="evidence" value="ECO:0007669"/>
    <property type="project" value="UniProtKB-EC"/>
</dbReference>
<sequence>MYEKLATAAKHIQNIKPCSPRIGIILGSGLGAFVDQVEDKTVIPYDEIPYFHKTTVEGHEGRLIIGKISGVEIAILQGRFHCYEGLPMEDVVFPTRLLSTLGIDTLILTNAAGGINKNYNPGDLVIIEDHINLMAKNPLIGPNISEMGPRFPDMTKAYNPKLREIIEASAIELNYSMQKGIYVGVLGPTYETPAEVRMLGILGADLVGMSTVPECIAANHIGLKVCGISCVTNMAAGIEDTELKHEDIKDEALKVMEKFSNILKSVVKKFDQL</sequence>
<dbReference type="SUPFAM" id="SSF53167">
    <property type="entry name" value="Purine and uridine phosphorylases"/>
    <property type="match status" value="1"/>
</dbReference>
<accession>A0A1Y5F661</accession>
<evidence type="ECO:0000256" key="3">
    <source>
        <dbReference type="ARBA" id="ARBA00022676"/>
    </source>
</evidence>
<dbReference type="NCBIfam" id="TIGR01697">
    <property type="entry name" value="PNPH-PUNA-XAPA"/>
    <property type="match status" value="1"/>
</dbReference>
<dbReference type="GO" id="GO:0005737">
    <property type="term" value="C:cytoplasm"/>
    <property type="evidence" value="ECO:0007669"/>
    <property type="project" value="TreeGrafter"/>
</dbReference>
<dbReference type="Pfam" id="PF01048">
    <property type="entry name" value="PNP_UDP_1"/>
    <property type="match status" value="1"/>
</dbReference>
<dbReference type="PANTHER" id="PTHR11904:SF9">
    <property type="entry name" value="PURINE NUCLEOSIDE PHOSPHORYLASE-RELATED"/>
    <property type="match status" value="1"/>
</dbReference>
<keyword evidence="4 5" id="KW-0808">Transferase</keyword>
<feature type="binding site" evidence="6">
    <location>
        <position position="28"/>
    </location>
    <ligand>
        <name>phosphate</name>
        <dbReference type="ChEBI" id="CHEBI:43474"/>
    </ligand>
</feature>
<dbReference type="InterPro" id="IPR011268">
    <property type="entry name" value="Purine_phosphorylase"/>
</dbReference>
<dbReference type="UniPathway" id="UPA00606"/>
<evidence type="ECO:0000256" key="6">
    <source>
        <dbReference type="PIRSR" id="PIRSR000477-2"/>
    </source>
</evidence>
<evidence type="ECO:0000313" key="8">
    <source>
        <dbReference type="EMBL" id="OUR96383.1"/>
    </source>
</evidence>
<dbReference type="Proteomes" id="UP000196531">
    <property type="component" value="Unassembled WGS sequence"/>
</dbReference>
<dbReference type="InterPro" id="IPR000845">
    <property type="entry name" value="Nucleoside_phosphorylase_d"/>
</dbReference>
<comment type="function">
    <text evidence="5">The purine nucleoside phosphorylases catalyze the phosphorolytic breakdown of the N-glycosidic bond in the beta-(deoxy)ribonucleoside molecules, with the formation of the corresponding free purine bases and pentose-1-phosphate.</text>
</comment>
<dbReference type="PIRSF" id="PIRSF000477">
    <property type="entry name" value="PurNPase"/>
    <property type="match status" value="1"/>
</dbReference>
<feature type="binding site" evidence="6">
    <location>
        <position position="111"/>
    </location>
    <ligand>
        <name>phosphate</name>
        <dbReference type="ChEBI" id="CHEBI:43474"/>
    </ligand>
</feature>
<dbReference type="PANTHER" id="PTHR11904">
    <property type="entry name" value="METHYLTHIOADENOSINE/PURINE NUCLEOSIDE PHOSPHORYLASE"/>
    <property type="match status" value="1"/>
</dbReference>
<dbReference type="NCBIfam" id="TIGR01700">
    <property type="entry name" value="PNPH"/>
    <property type="match status" value="1"/>
</dbReference>
<dbReference type="InterPro" id="IPR011270">
    <property type="entry name" value="Pur_Nuc_Pase_Ino/Guo-sp"/>
</dbReference>
<reference evidence="9" key="1">
    <citation type="journal article" date="2017" name="Proc. Natl. Acad. Sci. U.S.A.">
        <title>Simulation of Deepwater Horizon oil plume reveals substrate specialization within a complex community of hydrocarbon-degraders.</title>
        <authorList>
            <person name="Hu P."/>
            <person name="Dubinsky E.A."/>
            <person name="Probst A.J."/>
            <person name="Wang J."/>
            <person name="Sieber C.M.K."/>
            <person name="Tom L.M."/>
            <person name="Gardinali P."/>
            <person name="Banfield J.F."/>
            <person name="Atlas R.M."/>
            <person name="Andersen G.L."/>
        </authorList>
    </citation>
    <scope>NUCLEOTIDE SEQUENCE [LARGE SCALE GENOMIC DNA]</scope>
</reference>
<feature type="binding site" evidence="6">
    <location>
        <position position="210"/>
    </location>
    <ligand>
        <name>phosphate</name>
        <dbReference type="ChEBI" id="CHEBI:43474"/>
    </ligand>
</feature>
<organism evidence="8 9">
    <name type="scientific">Halobacteriovorax marinus</name>
    <dbReference type="NCBI Taxonomy" id="97084"/>
    <lineage>
        <taxon>Bacteria</taxon>
        <taxon>Pseudomonadati</taxon>
        <taxon>Bdellovibrionota</taxon>
        <taxon>Bacteriovoracia</taxon>
        <taxon>Bacteriovoracales</taxon>
        <taxon>Halobacteriovoraceae</taxon>
        <taxon>Halobacteriovorax</taxon>
    </lineage>
</organism>
<feature type="binding site" evidence="6">
    <location>
        <position position="59"/>
    </location>
    <ligand>
        <name>phosphate</name>
        <dbReference type="ChEBI" id="CHEBI:43474"/>
    </ligand>
</feature>
<name>A0A1Y5F661_9BACT</name>
<keyword evidence="3 5" id="KW-0328">Glycosyltransferase</keyword>
<evidence type="ECO:0000256" key="4">
    <source>
        <dbReference type="ARBA" id="ARBA00022679"/>
    </source>
</evidence>
<dbReference type="NCBIfam" id="NF006054">
    <property type="entry name" value="PRK08202.1"/>
    <property type="match status" value="1"/>
</dbReference>
<dbReference type="EC" id="2.4.2.1" evidence="5"/>
<dbReference type="EMBL" id="MAAO01000006">
    <property type="protein sequence ID" value="OUR96383.1"/>
    <property type="molecule type" value="Genomic_DNA"/>
</dbReference>
<comment type="pathway">
    <text evidence="1 5">Purine metabolism; purine nucleoside salvage.</text>
</comment>
<dbReference type="AlphaFoldDB" id="A0A1Y5F661"/>
<feature type="binding site" evidence="6">
    <location>
        <begin position="79"/>
        <end position="81"/>
    </location>
    <ligand>
        <name>phosphate</name>
        <dbReference type="ChEBI" id="CHEBI:43474"/>
    </ligand>
</feature>
<evidence type="ECO:0000256" key="5">
    <source>
        <dbReference type="PIRNR" id="PIRNR000477"/>
    </source>
</evidence>
<evidence type="ECO:0000256" key="1">
    <source>
        <dbReference type="ARBA" id="ARBA00005058"/>
    </source>
</evidence>
<dbReference type="GO" id="GO:0009116">
    <property type="term" value="P:nucleoside metabolic process"/>
    <property type="evidence" value="ECO:0007669"/>
    <property type="project" value="InterPro"/>
</dbReference>
<dbReference type="Gene3D" id="3.40.50.1580">
    <property type="entry name" value="Nucleoside phosphorylase domain"/>
    <property type="match status" value="1"/>
</dbReference>
<evidence type="ECO:0000256" key="2">
    <source>
        <dbReference type="ARBA" id="ARBA00006751"/>
    </source>
</evidence>